<keyword evidence="1" id="KW-0812">Transmembrane</keyword>
<keyword evidence="1" id="KW-1133">Transmembrane helix</keyword>
<evidence type="ECO:0000256" key="1">
    <source>
        <dbReference type="SAM" id="Phobius"/>
    </source>
</evidence>
<evidence type="ECO:0000313" key="2">
    <source>
        <dbReference type="EMBL" id="MFD2840170.1"/>
    </source>
</evidence>
<evidence type="ECO:0000313" key="3">
    <source>
        <dbReference type="Proteomes" id="UP001597391"/>
    </source>
</evidence>
<keyword evidence="3" id="KW-1185">Reference proteome</keyword>
<feature type="transmembrane region" description="Helical" evidence="1">
    <location>
        <begin position="58"/>
        <end position="78"/>
    </location>
</feature>
<sequence>MKIYDRSVRIIFSVIFVLGGISHVVLGRTIPEDYAGFGTTALFPVLEDLWSSLVMPNIGWMTLALAAYEIACGIGILFRRTRIWAIYGMLLFLVFVTVLGYGMEVGSSIEDFATNRLATIIMALLLLPLVLTSTRERMRDVRARNQ</sequence>
<comment type="caution">
    <text evidence="2">The sequence shown here is derived from an EMBL/GenBank/DDBJ whole genome shotgun (WGS) entry which is preliminary data.</text>
</comment>
<evidence type="ECO:0008006" key="4">
    <source>
        <dbReference type="Google" id="ProtNLM"/>
    </source>
</evidence>
<organism evidence="2 3">
    <name type="scientific">Populibacterium corticicola</name>
    <dbReference type="NCBI Taxonomy" id="1812826"/>
    <lineage>
        <taxon>Bacteria</taxon>
        <taxon>Bacillati</taxon>
        <taxon>Actinomycetota</taxon>
        <taxon>Actinomycetes</taxon>
        <taxon>Micrococcales</taxon>
        <taxon>Jonesiaceae</taxon>
        <taxon>Populibacterium</taxon>
    </lineage>
</organism>
<name>A0ABW5XCI7_9MICO</name>
<dbReference type="RefSeq" id="WP_377465873.1">
    <property type="nucleotide sequence ID" value="NZ_JBHUOP010000002.1"/>
</dbReference>
<dbReference type="EMBL" id="JBHUOP010000002">
    <property type="protein sequence ID" value="MFD2840170.1"/>
    <property type="molecule type" value="Genomic_DNA"/>
</dbReference>
<feature type="transmembrane region" description="Helical" evidence="1">
    <location>
        <begin position="7"/>
        <end position="26"/>
    </location>
</feature>
<dbReference type="Proteomes" id="UP001597391">
    <property type="component" value="Unassembled WGS sequence"/>
</dbReference>
<reference evidence="3" key="1">
    <citation type="journal article" date="2019" name="Int. J. Syst. Evol. Microbiol.">
        <title>The Global Catalogue of Microorganisms (GCM) 10K type strain sequencing project: providing services to taxonomists for standard genome sequencing and annotation.</title>
        <authorList>
            <consortium name="The Broad Institute Genomics Platform"/>
            <consortium name="The Broad Institute Genome Sequencing Center for Infectious Disease"/>
            <person name="Wu L."/>
            <person name="Ma J."/>
        </authorList>
    </citation>
    <scope>NUCLEOTIDE SEQUENCE [LARGE SCALE GENOMIC DNA]</scope>
    <source>
        <strain evidence="3">KCTC 33576</strain>
    </source>
</reference>
<gene>
    <name evidence="2" type="ORF">ACFSYH_06265</name>
</gene>
<proteinExistence type="predicted"/>
<keyword evidence="1" id="KW-0472">Membrane</keyword>
<feature type="transmembrane region" description="Helical" evidence="1">
    <location>
        <begin position="85"/>
        <end position="103"/>
    </location>
</feature>
<accession>A0ABW5XCI7</accession>
<feature type="transmembrane region" description="Helical" evidence="1">
    <location>
        <begin position="115"/>
        <end position="134"/>
    </location>
</feature>
<protein>
    <recommendedName>
        <fullName evidence="4">DoxX family membrane protein</fullName>
    </recommendedName>
</protein>